<dbReference type="SUPFAM" id="SSF56024">
    <property type="entry name" value="Phospholipase D/nuclease"/>
    <property type="match status" value="2"/>
</dbReference>
<dbReference type="EMBL" id="NMUL01000060">
    <property type="protein sequence ID" value="OXM60500.1"/>
    <property type="molecule type" value="Genomic_DNA"/>
</dbReference>
<dbReference type="InterPro" id="IPR025202">
    <property type="entry name" value="PLD-like_dom"/>
</dbReference>
<dbReference type="AlphaFoldDB" id="A0A229SNX3"/>
<proteinExistence type="predicted"/>
<dbReference type="Pfam" id="PF13091">
    <property type="entry name" value="PLDc_2"/>
    <property type="match status" value="2"/>
</dbReference>
<dbReference type="InterPro" id="IPR001736">
    <property type="entry name" value="PLipase_D/transphosphatidylase"/>
</dbReference>
<gene>
    <name evidence="2" type="ORF">CF165_42530</name>
</gene>
<dbReference type="PANTHER" id="PTHR21248:SF22">
    <property type="entry name" value="PHOSPHOLIPASE D"/>
    <property type="match status" value="1"/>
</dbReference>
<dbReference type="SMART" id="SM00155">
    <property type="entry name" value="PLDc"/>
    <property type="match status" value="2"/>
</dbReference>
<organism evidence="2 3">
    <name type="scientific">Amycolatopsis vastitatis</name>
    <dbReference type="NCBI Taxonomy" id="1905142"/>
    <lineage>
        <taxon>Bacteria</taxon>
        <taxon>Bacillati</taxon>
        <taxon>Actinomycetota</taxon>
        <taxon>Actinomycetes</taxon>
        <taxon>Pseudonocardiales</taxon>
        <taxon>Pseudonocardiaceae</taxon>
        <taxon>Amycolatopsis</taxon>
    </lineage>
</organism>
<evidence type="ECO:0000313" key="3">
    <source>
        <dbReference type="Proteomes" id="UP000215199"/>
    </source>
</evidence>
<dbReference type="GO" id="GO:0032049">
    <property type="term" value="P:cardiolipin biosynthetic process"/>
    <property type="evidence" value="ECO:0007669"/>
    <property type="project" value="UniProtKB-ARBA"/>
</dbReference>
<dbReference type="Gene3D" id="3.30.870.10">
    <property type="entry name" value="Endonuclease Chain A"/>
    <property type="match status" value="2"/>
</dbReference>
<dbReference type="OrthoDB" id="3948147at2"/>
<name>A0A229SNX3_9PSEU</name>
<protein>
    <recommendedName>
        <fullName evidence="1">PLD phosphodiesterase domain-containing protein</fullName>
    </recommendedName>
</protein>
<accession>A0A229SNX3</accession>
<dbReference type="PROSITE" id="PS50035">
    <property type="entry name" value="PLD"/>
    <property type="match status" value="2"/>
</dbReference>
<evidence type="ECO:0000313" key="2">
    <source>
        <dbReference type="EMBL" id="OXM60500.1"/>
    </source>
</evidence>
<feature type="domain" description="PLD phosphodiesterase" evidence="1">
    <location>
        <begin position="630"/>
        <end position="652"/>
    </location>
</feature>
<sequence>MKVIDVYVECEVLTVRLQLGPRSRTSVLETLVLKAVDAGVTTMQGLADLFGLTPRLMVDLLGDLWRTQRVFFEFDEFGAETIQLSPLAADELAKLPEGQAIDAALSIPDTEDVLLDTLTGRVLPLTAGRFAPGRANLVVTRSPQDWTAANVEPDALAAALNRSLERRKDTGLDGDMQVLQAYLAPKDLTKAAFTKFAPLSVQAGVDGGRLVVRVVDKSLPSNVQLQAESRLQLLVETQSKSAFVQALRGAADQVADRRDDIHQDLAGFVVAAGSLVHTAPANRRRDHDRTASRADNLVARVHDMAERQMSITVVRTSEEHRTAIVALIDAAAKQVVISVPWLKYHGGIESYVDALKRAVRRGVEVTVLWGIDRDEGPLDTRVIDALHDVERVRLASGGTGAVRYDRAQPAHVHAKVVLVDDRQALVTSKNFASHGTHAEVGLVVRAADDTPAPVIDELLEWAHQTSPNYDHACAIIRDRNVFGDRSRALPHVVPPRPEFAEELDAAPEDATSVSLWSRSWATFGASLANSVSEMEPVVGVVRDHFHSYLLWDGLGAARSRVLISSDQFSAAVVNDGFVERIRQCLRRGANVALVYRRTHRQLDDDECLQKLRALADATVREGVGKLIIIHDEQNHAKILIIDDEAVVGSYNFLSFEGRSGAGRRKQRSEISLRVLSSALADDISRPMLGDQWATWSGDMRRTVAAPRDIVRGQVDIAATRVLAALRKTGSSFDPKEIVAACRPLPSPFDVADVLAECGASDNELTRLNAAMYSFTEQGGADHLRWGRLLFGSLWTGRDWRSAYAVRLALPDDGAPVSVLLSAAATAFGAPSLAKLIASASEKDYRALCAYASADLLLNSGGDLVEPVELLAEFASDASVQAFAAAAVAHVTTRGQLPVQALRARAATVRMEAVSDEIWDGVRTPLTAFERYDPNCANGNATKDYLVRDAGPLAVLRDIVERKDAARLETWTSDNGTNEGHWLDDATRAAKQPLLTDNRRKSMLIKSSALLRAVRRATNDLRALSPITDRAITGDELAEIDAIAEHARQLRESLPAEPCYELAVWALEKLTTVVRGDADV</sequence>
<dbReference type="GO" id="GO:0030572">
    <property type="term" value="F:phosphatidyltransferase activity"/>
    <property type="evidence" value="ECO:0007669"/>
    <property type="project" value="UniProtKB-ARBA"/>
</dbReference>
<evidence type="ECO:0000259" key="1">
    <source>
        <dbReference type="PROSITE" id="PS50035"/>
    </source>
</evidence>
<feature type="domain" description="PLD phosphodiesterase" evidence="1">
    <location>
        <begin position="413"/>
        <end position="435"/>
    </location>
</feature>
<reference evidence="3" key="1">
    <citation type="submission" date="2017-07" db="EMBL/GenBank/DDBJ databases">
        <title>Comparative genome mining reveals phylogenetic distribution patterns of secondary metabolites in Amycolatopsis.</title>
        <authorList>
            <person name="Adamek M."/>
            <person name="Alanjary M."/>
            <person name="Sales-Ortells H."/>
            <person name="Goodfellow M."/>
            <person name="Bull A.T."/>
            <person name="Kalinowski J."/>
            <person name="Ziemert N."/>
        </authorList>
    </citation>
    <scope>NUCLEOTIDE SEQUENCE [LARGE SCALE GENOMIC DNA]</scope>
    <source>
        <strain evidence="3">H5</strain>
    </source>
</reference>
<dbReference type="PANTHER" id="PTHR21248">
    <property type="entry name" value="CARDIOLIPIN SYNTHASE"/>
    <property type="match status" value="1"/>
</dbReference>
<dbReference type="RefSeq" id="WP_093953255.1">
    <property type="nucleotide sequence ID" value="NZ_NMUL01000060.1"/>
</dbReference>
<comment type="caution">
    <text evidence="2">The sequence shown here is derived from an EMBL/GenBank/DDBJ whole genome shotgun (WGS) entry which is preliminary data.</text>
</comment>
<keyword evidence="3" id="KW-1185">Reference proteome</keyword>
<dbReference type="Proteomes" id="UP000215199">
    <property type="component" value="Unassembled WGS sequence"/>
</dbReference>